<keyword evidence="6" id="KW-1185">Reference proteome</keyword>
<dbReference type="Pfam" id="PF02080">
    <property type="entry name" value="TrkA_C"/>
    <property type="match status" value="1"/>
</dbReference>
<proteinExistence type="predicted"/>
<protein>
    <submittedName>
        <fullName evidence="5">TrkA family potassium uptake protein</fullName>
    </submittedName>
</protein>
<dbReference type="GO" id="GO:0008324">
    <property type="term" value="F:monoatomic cation transmembrane transporter activity"/>
    <property type="evidence" value="ECO:0007669"/>
    <property type="project" value="InterPro"/>
</dbReference>
<dbReference type="Gene3D" id="3.40.50.720">
    <property type="entry name" value="NAD(P)-binding Rossmann-like Domain"/>
    <property type="match status" value="1"/>
</dbReference>
<evidence type="ECO:0000259" key="4">
    <source>
        <dbReference type="PROSITE" id="PS51202"/>
    </source>
</evidence>
<dbReference type="Gene3D" id="3.30.70.1450">
    <property type="entry name" value="Regulator of K+ conductance, C-terminal domain"/>
    <property type="match status" value="1"/>
</dbReference>
<keyword evidence="2" id="KW-0406">Ion transport</keyword>
<evidence type="ECO:0000313" key="6">
    <source>
        <dbReference type="Proteomes" id="UP001139494"/>
    </source>
</evidence>
<dbReference type="InterPro" id="IPR050721">
    <property type="entry name" value="Trk_Ktr_HKT_K-transport"/>
</dbReference>
<dbReference type="AlphaFoldDB" id="A0A9R1CRM7"/>
<evidence type="ECO:0000259" key="3">
    <source>
        <dbReference type="PROSITE" id="PS51201"/>
    </source>
</evidence>
<comment type="caution">
    <text evidence="5">The sequence shown here is derived from an EMBL/GenBank/DDBJ whole genome shotgun (WGS) entry which is preliminary data.</text>
</comment>
<dbReference type="Pfam" id="PF02254">
    <property type="entry name" value="TrkA_N"/>
    <property type="match status" value="1"/>
</dbReference>
<dbReference type="InterPro" id="IPR036721">
    <property type="entry name" value="RCK_C_sf"/>
</dbReference>
<reference evidence="5" key="1">
    <citation type="journal article" date="2023" name="Front. Microbiol.">
        <title>Genomic-based phylogenetic and metabolic analyses of the genus Natronomonas, and description of Natronomonas aquatica sp. nov.</title>
        <authorList>
            <person name="Garcia-Roldan A."/>
            <person name="Duran-Viseras A."/>
            <person name="de la Haba R.R."/>
            <person name="Corral P."/>
            <person name="Sanchez-Porro C."/>
            <person name="Ventosa A."/>
        </authorList>
    </citation>
    <scope>NUCLEOTIDE SEQUENCE</scope>
    <source>
        <strain evidence="5">F2-12</strain>
    </source>
</reference>
<dbReference type="InterPro" id="IPR036291">
    <property type="entry name" value="NAD(P)-bd_dom_sf"/>
</dbReference>
<dbReference type="InterPro" id="IPR006037">
    <property type="entry name" value="RCK_C"/>
</dbReference>
<dbReference type="InterPro" id="IPR003148">
    <property type="entry name" value="RCK_N"/>
</dbReference>
<feature type="domain" description="RCK C-terminal" evidence="4">
    <location>
        <begin position="135"/>
        <end position="217"/>
    </location>
</feature>
<evidence type="ECO:0000256" key="2">
    <source>
        <dbReference type="ARBA" id="ARBA00023065"/>
    </source>
</evidence>
<dbReference type="PANTHER" id="PTHR43833:SF5">
    <property type="entry name" value="TRK SYSTEM POTASSIUM UPTAKE PROTEIN TRKA"/>
    <property type="match status" value="1"/>
</dbReference>
<organism evidence="5 6">
    <name type="scientific">Natronomonas aquatica</name>
    <dbReference type="NCBI Taxonomy" id="2841590"/>
    <lineage>
        <taxon>Archaea</taxon>
        <taxon>Methanobacteriati</taxon>
        <taxon>Methanobacteriota</taxon>
        <taxon>Stenosarchaea group</taxon>
        <taxon>Halobacteria</taxon>
        <taxon>Halobacteriales</taxon>
        <taxon>Natronomonadaceae</taxon>
        <taxon>Natronomonas</taxon>
    </lineage>
</organism>
<gene>
    <name evidence="5" type="ORF">KM295_04335</name>
</gene>
<dbReference type="Proteomes" id="UP001139494">
    <property type="component" value="Unassembled WGS sequence"/>
</dbReference>
<accession>A0A9R1CRM7</accession>
<dbReference type="PROSITE" id="PS51201">
    <property type="entry name" value="RCK_N"/>
    <property type="match status" value="1"/>
</dbReference>
<feature type="domain" description="RCK N-terminal" evidence="3">
    <location>
        <begin position="1"/>
        <end position="116"/>
    </location>
</feature>
<sequence>MRFVIVGAGRVGRRTARVLREEDHEVVIVEPDVTKVERLRKEGFTVVAGDGSDEATLLEQDLETVDGVAALSGDLAVNFLVCMIAKRHECRTVLRVDDDDREYIIGKYADDVDEVIYPERLGAIAAKNALVGGSVRAVADIAHNLQLLELTVTPGSPMRGYSLSELELPADARVLAFGKEGEQLDLPDADASLEAGDRVVVIADFDVLREVEQIIVGETDPALAQGGV</sequence>
<name>A0A9R1CRM7_9EURY</name>
<dbReference type="SUPFAM" id="SSF116726">
    <property type="entry name" value="TrkA C-terminal domain-like"/>
    <property type="match status" value="1"/>
</dbReference>
<dbReference type="PANTHER" id="PTHR43833">
    <property type="entry name" value="POTASSIUM CHANNEL PROTEIN 2-RELATED-RELATED"/>
    <property type="match status" value="1"/>
</dbReference>
<dbReference type="RefSeq" id="WP_256028670.1">
    <property type="nucleotide sequence ID" value="NZ_JAHLKM010000003.1"/>
</dbReference>
<evidence type="ECO:0000313" key="5">
    <source>
        <dbReference type="EMBL" id="MCQ4332732.1"/>
    </source>
</evidence>
<evidence type="ECO:0000256" key="1">
    <source>
        <dbReference type="ARBA" id="ARBA00022448"/>
    </source>
</evidence>
<dbReference type="EMBL" id="JAHLKM010000003">
    <property type="protein sequence ID" value="MCQ4332732.1"/>
    <property type="molecule type" value="Genomic_DNA"/>
</dbReference>
<dbReference type="GO" id="GO:0006813">
    <property type="term" value="P:potassium ion transport"/>
    <property type="evidence" value="ECO:0007669"/>
    <property type="project" value="InterPro"/>
</dbReference>
<keyword evidence="1" id="KW-0813">Transport</keyword>
<dbReference type="PROSITE" id="PS51202">
    <property type="entry name" value="RCK_C"/>
    <property type="match status" value="1"/>
</dbReference>
<dbReference type="SUPFAM" id="SSF51735">
    <property type="entry name" value="NAD(P)-binding Rossmann-fold domains"/>
    <property type="match status" value="1"/>
</dbReference>